<reference evidence="9 10" key="1">
    <citation type="submission" date="2016-10" db="EMBL/GenBank/DDBJ databases">
        <authorList>
            <person name="de Groot N.N."/>
        </authorList>
    </citation>
    <scope>NUCLEOTIDE SEQUENCE [LARGE SCALE GENOMIC DNA]</scope>
    <source>
        <strain evidence="9 10">CGMCC 1.10076</strain>
    </source>
</reference>
<keyword evidence="4 7" id="KW-0812">Transmembrane</keyword>
<evidence type="ECO:0000313" key="9">
    <source>
        <dbReference type="EMBL" id="SDJ61842.1"/>
    </source>
</evidence>
<dbReference type="Pfam" id="PF00535">
    <property type="entry name" value="Glycos_transf_2"/>
    <property type="match status" value="1"/>
</dbReference>
<dbReference type="GO" id="GO:0016757">
    <property type="term" value="F:glycosyltransferase activity"/>
    <property type="evidence" value="ECO:0007669"/>
    <property type="project" value="UniProtKB-KW"/>
</dbReference>
<dbReference type="SUPFAM" id="SSF53448">
    <property type="entry name" value="Nucleotide-diphospho-sugar transferases"/>
    <property type="match status" value="1"/>
</dbReference>
<dbReference type="PANTHER" id="PTHR48090:SF1">
    <property type="entry name" value="PROPHAGE BACTOPRENOL GLUCOSYL TRANSFERASE HOMOLOG"/>
    <property type="match status" value="1"/>
</dbReference>
<feature type="transmembrane region" description="Helical" evidence="7">
    <location>
        <begin position="261"/>
        <end position="289"/>
    </location>
</feature>
<dbReference type="InterPro" id="IPR001173">
    <property type="entry name" value="Glyco_trans_2-like"/>
</dbReference>
<dbReference type="AlphaFoldDB" id="A0A1G8V6X6"/>
<sequence length="307" mass="35289">MKLSVVSTLYRSKPFLDTFLQEILLAITTLEISDFELIFVNDGSPDDSLSHLIAKKKEIPQIKIVDFSRNFGHHYAIQAGLQQVTGERIFLIDNDLEVHPNVLLEFYRIMDEKPELDVVYGFQEQRKGGFIENFSGKIFWKVINYISEVKIPANILTERLMTRNYVESLLTLKDANLFLGGMLHWVGFNQQGVAVKKGLRQGQSTYSLKMRMQLMVQAVTSFSGKPLEFLFYFGLLVSMFSFLFVIYLVLIKIIYNNEVQLGWTSIIAINVMILGIVSTFLGLIGIYIFKIFKQVQGRPNYIIKKIL</sequence>
<organism evidence="9 10">
    <name type="scientific">Flavobacterium noncentrifugens</name>
    <dbReference type="NCBI Taxonomy" id="1128970"/>
    <lineage>
        <taxon>Bacteria</taxon>
        <taxon>Pseudomonadati</taxon>
        <taxon>Bacteroidota</taxon>
        <taxon>Flavobacteriia</taxon>
        <taxon>Flavobacteriales</taxon>
        <taxon>Flavobacteriaceae</taxon>
        <taxon>Flavobacterium</taxon>
    </lineage>
</organism>
<evidence type="ECO:0000256" key="6">
    <source>
        <dbReference type="ARBA" id="ARBA00023136"/>
    </source>
</evidence>
<dbReference type="InterPro" id="IPR029044">
    <property type="entry name" value="Nucleotide-diphossugar_trans"/>
</dbReference>
<evidence type="ECO:0000256" key="2">
    <source>
        <dbReference type="ARBA" id="ARBA00022676"/>
    </source>
</evidence>
<evidence type="ECO:0000256" key="7">
    <source>
        <dbReference type="SAM" id="Phobius"/>
    </source>
</evidence>
<keyword evidence="6 7" id="KW-0472">Membrane</keyword>
<gene>
    <name evidence="9" type="ORF">SAMN04487935_1213</name>
</gene>
<keyword evidence="10" id="KW-1185">Reference proteome</keyword>
<dbReference type="EMBL" id="FNEZ01000002">
    <property type="protein sequence ID" value="SDJ61842.1"/>
    <property type="molecule type" value="Genomic_DNA"/>
</dbReference>
<dbReference type="InterPro" id="IPR050256">
    <property type="entry name" value="Glycosyltransferase_2"/>
</dbReference>
<evidence type="ECO:0000256" key="5">
    <source>
        <dbReference type="ARBA" id="ARBA00022989"/>
    </source>
</evidence>
<feature type="transmembrane region" description="Helical" evidence="7">
    <location>
        <begin position="229"/>
        <end position="255"/>
    </location>
</feature>
<dbReference type="Proteomes" id="UP000199580">
    <property type="component" value="Unassembled WGS sequence"/>
</dbReference>
<comment type="subcellular location">
    <subcellularLocation>
        <location evidence="1">Membrane</location>
        <topology evidence="1">Multi-pass membrane protein</topology>
    </subcellularLocation>
</comment>
<dbReference type="STRING" id="1128970.SAMN04487935_1213"/>
<accession>A0A1G8V6X6</accession>
<keyword evidence="3 9" id="KW-0808">Transferase</keyword>
<protein>
    <submittedName>
        <fullName evidence="9">Putative glycosyltransferase</fullName>
    </submittedName>
</protein>
<feature type="domain" description="Glycosyltransferase 2-like" evidence="8">
    <location>
        <begin position="4"/>
        <end position="153"/>
    </location>
</feature>
<dbReference type="GO" id="GO:0005886">
    <property type="term" value="C:plasma membrane"/>
    <property type="evidence" value="ECO:0007669"/>
    <property type="project" value="TreeGrafter"/>
</dbReference>
<evidence type="ECO:0000313" key="10">
    <source>
        <dbReference type="Proteomes" id="UP000199580"/>
    </source>
</evidence>
<evidence type="ECO:0000256" key="1">
    <source>
        <dbReference type="ARBA" id="ARBA00004141"/>
    </source>
</evidence>
<keyword evidence="5 7" id="KW-1133">Transmembrane helix</keyword>
<evidence type="ECO:0000256" key="4">
    <source>
        <dbReference type="ARBA" id="ARBA00022692"/>
    </source>
</evidence>
<dbReference type="RefSeq" id="WP_091392795.1">
    <property type="nucleotide sequence ID" value="NZ_BKAI01000003.1"/>
</dbReference>
<dbReference type="Gene3D" id="3.90.550.10">
    <property type="entry name" value="Spore Coat Polysaccharide Biosynthesis Protein SpsA, Chain A"/>
    <property type="match status" value="1"/>
</dbReference>
<dbReference type="OrthoDB" id="9807778at2"/>
<proteinExistence type="predicted"/>
<keyword evidence="2" id="KW-0328">Glycosyltransferase</keyword>
<dbReference type="CDD" id="cd04187">
    <property type="entry name" value="DPM1_like_bac"/>
    <property type="match status" value="1"/>
</dbReference>
<evidence type="ECO:0000259" key="8">
    <source>
        <dbReference type="Pfam" id="PF00535"/>
    </source>
</evidence>
<evidence type="ECO:0000256" key="3">
    <source>
        <dbReference type="ARBA" id="ARBA00022679"/>
    </source>
</evidence>
<dbReference type="PANTHER" id="PTHR48090">
    <property type="entry name" value="UNDECAPRENYL-PHOSPHATE 4-DEOXY-4-FORMAMIDO-L-ARABINOSE TRANSFERASE-RELATED"/>
    <property type="match status" value="1"/>
</dbReference>
<name>A0A1G8V6X6_9FLAO</name>